<protein>
    <submittedName>
        <fullName evidence="3">Uncharacterized protein</fullName>
    </submittedName>
</protein>
<feature type="transmembrane region" description="Helical" evidence="2">
    <location>
        <begin position="59"/>
        <end position="76"/>
    </location>
</feature>
<comment type="caution">
    <text evidence="3">The sequence shown here is derived from an EMBL/GenBank/DDBJ whole genome shotgun (WGS) entry which is preliminary data.</text>
</comment>
<keyword evidence="2" id="KW-0812">Transmembrane</keyword>
<dbReference type="AlphaFoldDB" id="A0AAN7UB22"/>
<evidence type="ECO:0000313" key="4">
    <source>
        <dbReference type="Proteomes" id="UP001305414"/>
    </source>
</evidence>
<keyword evidence="2" id="KW-0472">Membrane</keyword>
<proteinExistence type="predicted"/>
<sequence>MARQRKAPKSTFVKRKDGGLPTPFRRPPEVLQPIVDTFDEKCVYIMHIDSKPRSFKRKIFIVPVLLNLAIVALFIWRMYYILPYYLSLLVSALGYWNETTMFDR</sequence>
<keyword evidence="2" id="KW-1133">Transmembrane helix</keyword>
<evidence type="ECO:0000313" key="3">
    <source>
        <dbReference type="EMBL" id="KAK5625434.1"/>
    </source>
</evidence>
<keyword evidence="4" id="KW-1185">Reference proteome</keyword>
<name>A0AAN7UB22_9PEZI</name>
<accession>A0AAN7UB22</accession>
<reference evidence="3 4" key="1">
    <citation type="submission" date="2023-10" db="EMBL/GenBank/DDBJ databases">
        <title>Draft genome sequence of Xylaria bambusicola isolate GMP-LS, the root and basal stem rot pathogen of sugarcane in Indonesia.</title>
        <authorList>
            <person name="Selvaraj P."/>
            <person name="Muralishankar V."/>
            <person name="Muruganantham S."/>
            <person name="Sp S."/>
            <person name="Haryani S."/>
            <person name="Lau K.J.X."/>
            <person name="Naqvi N.I."/>
        </authorList>
    </citation>
    <scope>NUCLEOTIDE SEQUENCE [LARGE SCALE GENOMIC DNA]</scope>
    <source>
        <strain evidence="3">GMP-LS</strain>
    </source>
</reference>
<organism evidence="3 4">
    <name type="scientific">Xylaria bambusicola</name>
    <dbReference type="NCBI Taxonomy" id="326684"/>
    <lineage>
        <taxon>Eukaryota</taxon>
        <taxon>Fungi</taxon>
        <taxon>Dikarya</taxon>
        <taxon>Ascomycota</taxon>
        <taxon>Pezizomycotina</taxon>
        <taxon>Sordariomycetes</taxon>
        <taxon>Xylariomycetidae</taxon>
        <taxon>Xylariales</taxon>
        <taxon>Xylariaceae</taxon>
        <taxon>Xylaria</taxon>
    </lineage>
</organism>
<feature type="region of interest" description="Disordered" evidence="1">
    <location>
        <begin position="1"/>
        <end position="25"/>
    </location>
</feature>
<dbReference type="EMBL" id="JAWHQM010000002">
    <property type="protein sequence ID" value="KAK5625434.1"/>
    <property type="molecule type" value="Genomic_DNA"/>
</dbReference>
<dbReference type="Proteomes" id="UP001305414">
    <property type="component" value="Unassembled WGS sequence"/>
</dbReference>
<evidence type="ECO:0000256" key="2">
    <source>
        <dbReference type="SAM" id="Phobius"/>
    </source>
</evidence>
<gene>
    <name evidence="3" type="ORF">RRF57_001150</name>
</gene>
<evidence type="ECO:0000256" key="1">
    <source>
        <dbReference type="SAM" id="MobiDB-lite"/>
    </source>
</evidence>